<protein>
    <submittedName>
        <fullName evidence="2">Uncharacterized protein</fullName>
    </submittedName>
</protein>
<organism evidence="2 4">
    <name type="scientific">Vanilla planifolia</name>
    <name type="common">Vanilla</name>
    <dbReference type="NCBI Taxonomy" id="51239"/>
    <lineage>
        <taxon>Eukaryota</taxon>
        <taxon>Viridiplantae</taxon>
        <taxon>Streptophyta</taxon>
        <taxon>Embryophyta</taxon>
        <taxon>Tracheophyta</taxon>
        <taxon>Spermatophyta</taxon>
        <taxon>Magnoliopsida</taxon>
        <taxon>Liliopsida</taxon>
        <taxon>Asparagales</taxon>
        <taxon>Orchidaceae</taxon>
        <taxon>Vanilloideae</taxon>
        <taxon>Vanilleae</taxon>
        <taxon>Vanilla</taxon>
    </lineage>
</organism>
<keyword evidence="3" id="KW-1185">Reference proteome</keyword>
<dbReference type="AlphaFoldDB" id="A0A835RBE0"/>
<dbReference type="Proteomes" id="UP000636800">
    <property type="component" value="Chromosome 5"/>
</dbReference>
<dbReference type="EMBL" id="JADCNL010000005">
    <property type="protein sequence ID" value="KAG0480814.1"/>
    <property type="molecule type" value="Genomic_DNA"/>
</dbReference>
<evidence type="ECO:0000313" key="3">
    <source>
        <dbReference type="Proteomes" id="UP000636800"/>
    </source>
</evidence>
<dbReference type="EMBL" id="JADCNM010000005">
    <property type="protein sequence ID" value="KAG0483303.1"/>
    <property type="molecule type" value="Genomic_DNA"/>
</dbReference>
<reference evidence="3 4" key="1">
    <citation type="journal article" date="2020" name="Nat. Food">
        <title>A phased Vanilla planifolia genome enables genetic improvement of flavour and production.</title>
        <authorList>
            <person name="Hasing T."/>
            <person name="Tang H."/>
            <person name="Brym M."/>
            <person name="Khazi F."/>
            <person name="Huang T."/>
            <person name="Chambers A.H."/>
        </authorList>
    </citation>
    <scope>NUCLEOTIDE SEQUENCE [LARGE SCALE GENOMIC DNA]</scope>
    <source>
        <tissue evidence="2">Leaf</tissue>
    </source>
</reference>
<name>A0A835RBE0_VANPL</name>
<accession>A0A835RBE0</accession>
<gene>
    <name evidence="2" type="ORF">HPP92_011387</name>
    <name evidence="1" type="ORF">HPP92_011672</name>
</gene>
<comment type="caution">
    <text evidence="2">The sequence shown here is derived from an EMBL/GenBank/DDBJ whole genome shotgun (WGS) entry which is preliminary data.</text>
</comment>
<evidence type="ECO:0000313" key="1">
    <source>
        <dbReference type="EMBL" id="KAG0480814.1"/>
    </source>
</evidence>
<sequence>MKVQVVVQDGGRKGWGRRHAEAQEVTTRSRVIFYGQEAARSAVDDNLRGQPEKLGSSHIGSSEIHLSKFGFQF</sequence>
<evidence type="ECO:0000313" key="2">
    <source>
        <dbReference type="EMBL" id="KAG0483303.1"/>
    </source>
</evidence>
<proteinExistence type="predicted"/>
<evidence type="ECO:0000313" key="4">
    <source>
        <dbReference type="Proteomes" id="UP000639772"/>
    </source>
</evidence>
<dbReference type="Proteomes" id="UP000639772">
    <property type="component" value="Unassembled WGS sequence"/>
</dbReference>